<dbReference type="Proteomes" id="UP001150924">
    <property type="component" value="Unassembled WGS sequence"/>
</dbReference>
<proteinExistence type="predicted"/>
<dbReference type="Pfam" id="PF00092">
    <property type="entry name" value="VWA"/>
    <property type="match status" value="1"/>
</dbReference>
<organism evidence="3 4">
    <name type="scientific">Nannocystis pusilla</name>
    <dbReference type="NCBI Taxonomy" id="889268"/>
    <lineage>
        <taxon>Bacteria</taxon>
        <taxon>Pseudomonadati</taxon>
        <taxon>Myxococcota</taxon>
        <taxon>Polyangia</taxon>
        <taxon>Nannocystales</taxon>
        <taxon>Nannocystaceae</taxon>
        <taxon>Nannocystis</taxon>
    </lineage>
</organism>
<protein>
    <submittedName>
        <fullName evidence="3">VWA domain-containing protein</fullName>
    </submittedName>
</protein>
<name>A0A9X3J3B5_9BACT</name>
<feature type="domain" description="VWFA" evidence="2">
    <location>
        <begin position="154"/>
        <end position="346"/>
    </location>
</feature>
<evidence type="ECO:0000313" key="3">
    <source>
        <dbReference type="EMBL" id="MCY1012644.1"/>
    </source>
</evidence>
<dbReference type="AlphaFoldDB" id="A0A9X3J3B5"/>
<dbReference type="PROSITE" id="PS50234">
    <property type="entry name" value="VWFA"/>
    <property type="match status" value="1"/>
</dbReference>
<keyword evidence="4" id="KW-1185">Reference proteome</keyword>
<reference evidence="3" key="1">
    <citation type="submission" date="2022-11" db="EMBL/GenBank/DDBJ databases">
        <title>Minimal conservation of predation-associated metabolite biosynthetic gene clusters underscores biosynthetic potential of Myxococcota including descriptions for ten novel species: Archangium lansinium sp. nov., Myxococcus landrumus sp. nov., Nannocystis bai.</title>
        <authorList>
            <person name="Ahearne A."/>
            <person name="Stevens C."/>
            <person name="Phillips K."/>
        </authorList>
    </citation>
    <scope>NUCLEOTIDE SEQUENCE</scope>
    <source>
        <strain evidence="3">Na p29</strain>
    </source>
</reference>
<dbReference type="EMBL" id="JAPNKE010000002">
    <property type="protein sequence ID" value="MCY1012644.1"/>
    <property type="molecule type" value="Genomic_DNA"/>
</dbReference>
<feature type="compositionally biased region" description="Low complexity" evidence="1">
    <location>
        <begin position="40"/>
        <end position="88"/>
    </location>
</feature>
<evidence type="ECO:0000259" key="2">
    <source>
        <dbReference type="PROSITE" id="PS50234"/>
    </source>
</evidence>
<comment type="caution">
    <text evidence="3">The sequence shown here is derived from an EMBL/GenBank/DDBJ whole genome shotgun (WGS) entry which is preliminary data.</text>
</comment>
<sequence>MRTRTGRVSNWLLAGAMVVGCGDDGRGETTAGVTAPTGITGASGATNVTGVTGATETGGETTEAGTDGTATGVDPSGDPTTNPTTQPTGGAGCSEDADCPEGQHCGDWSSVCLPAGGCLFDGDCEGGQTCTDGMCEIGGECGAQEFELTQVVPNVMIVLDRSGSMEGDVQDSDKNRWEVAKDAINKLVTSFNEEIRFGLVTYSACVGNGCSAGTIVVPLADLNGGAIQQFLSDKGNGYLCDSGDPETSTGNTLKALVGEPQVQDPTRANAVLLITDGDESGDCQGTTNGPAAAADLFAQAISVRTYAVGFADGILGSLAEIATNGGTGMPYNANNPASLEAALDAIAGAVVSCTFELDTVPDDPNEIYVFFEDMVPGVPNDPNNGWTYDPNTNTVTFHGTACEALKAGQVVDVDVVFGCDVPIPG</sequence>
<evidence type="ECO:0000313" key="4">
    <source>
        <dbReference type="Proteomes" id="UP001150924"/>
    </source>
</evidence>
<evidence type="ECO:0000256" key="1">
    <source>
        <dbReference type="SAM" id="MobiDB-lite"/>
    </source>
</evidence>
<dbReference type="SMART" id="SM00327">
    <property type="entry name" value="VWA"/>
    <property type="match status" value="1"/>
</dbReference>
<dbReference type="InterPro" id="IPR002035">
    <property type="entry name" value="VWF_A"/>
</dbReference>
<dbReference type="SUPFAM" id="SSF53300">
    <property type="entry name" value="vWA-like"/>
    <property type="match status" value="1"/>
</dbReference>
<dbReference type="PROSITE" id="PS51257">
    <property type="entry name" value="PROKAR_LIPOPROTEIN"/>
    <property type="match status" value="1"/>
</dbReference>
<dbReference type="Gene3D" id="3.40.50.410">
    <property type="entry name" value="von Willebrand factor, type A domain"/>
    <property type="match status" value="1"/>
</dbReference>
<dbReference type="RefSeq" id="WP_267776130.1">
    <property type="nucleotide sequence ID" value="NZ_JAPNKE010000002.1"/>
</dbReference>
<accession>A0A9X3J3B5</accession>
<feature type="region of interest" description="Disordered" evidence="1">
    <location>
        <begin position="23"/>
        <end position="94"/>
    </location>
</feature>
<gene>
    <name evidence="3" type="ORF">OV079_45350</name>
</gene>
<dbReference type="InterPro" id="IPR036465">
    <property type="entry name" value="vWFA_dom_sf"/>
</dbReference>
<dbReference type="CDD" id="cd00198">
    <property type="entry name" value="vWFA"/>
    <property type="match status" value="1"/>
</dbReference>